<evidence type="ECO:0000256" key="1">
    <source>
        <dbReference type="SAM" id="Phobius"/>
    </source>
</evidence>
<sequence>MTSVSTANRSASTKPWKPYRVVPKSWWPDLWLLVAFLAFSALLVWPTFVVEFDVWMREFVEAHRPAWAYYVSRVLIFSGQFGLLGVVALALASIVAYRSRTIRPLLALIVTYLITGGILILKVISDRVAPRWKEDESDPTLPFADVDQALLFSNLEPSMSYPSGHVLNTIVWFGFIVLLVGSHMRSWQRHALRWTPPIIATVAMIVLSWHWVSDVPAGIFIGFLILRFILRINWATMRFPPALAWLEPENKILGIPPATYREFFRSSYAPIEPDEQRLRQRWPDGSPVAPKL</sequence>
<dbReference type="Gene3D" id="1.20.144.10">
    <property type="entry name" value="Phosphatidic acid phosphatase type 2/haloperoxidase"/>
    <property type="match status" value="1"/>
</dbReference>
<feature type="transmembrane region" description="Helical" evidence="1">
    <location>
        <begin position="104"/>
        <end position="124"/>
    </location>
</feature>
<dbReference type="SUPFAM" id="SSF48317">
    <property type="entry name" value="Acid phosphatase/Vanadium-dependent haloperoxidase"/>
    <property type="match status" value="1"/>
</dbReference>
<dbReference type="InterPro" id="IPR000326">
    <property type="entry name" value="PAP2/HPO"/>
</dbReference>
<feature type="transmembrane region" description="Helical" evidence="1">
    <location>
        <begin position="165"/>
        <end position="182"/>
    </location>
</feature>
<feature type="transmembrane region" description="Helical" evidence="1">
    <location>
        <begin position="194"/>
        <end position="211"/>
    </location>
</feature>
<feature type="domain" description="Phosphatidic acid phosphatase type 2/haloperoxidase" evidence="2">
    <location>
        <begin position="102"/>
        <end position="230"/>
    </location>
</feature>
<protein>
    <submittedName>
        <fullName evidence="3">Phosphatase PAP2 family protein</fullName>
    </submittedName>
</protein>
<dbReference type="Pfam" id="PF01569">
    <property type="entry name" value="PAP2"/>
    <property type="match status" value="1"/>
</dbReference>
<keyword evidence="1" id="KW-1133">Transmembrane helix</keyword>
<name>A0A895XIJ3_9ACTN</name>
<feature type="transmembrane region" description="Helical" evidence="1">
    <location>
        <begin position="217"/>
        <end position="234"/>
    </location>
</feature>
<dbReference type="RefSeq" id="WP_213170776.1">
    <property type="nucleotide sequence ID" value="NZ_CP070496.1"/>
</dbReference>
<keyword evidence="4" id="KW-1185">Reference proteome</keyword>
<feature type="transmembrane region" description="Helical" evidence="1">
    <location>
        <begin position="70"/>
        <end position="97"/>
    </location>
</feature>
<evidence type="ECO:0000259" key="2">
    <source>
        <dbReference type="SMART" id="SM00014"/>
    </source>
</evidence>
<evidence type="ECO:0000313" key="3">
    <source>
        <dbReference type="EMBL" id="QSB04777.1"/>
    </source>
</evidence>
<gene>
    <name evidence="3" type="ORF">JQS30_13545</name>
</gene>
<keyword evidence="1" id="KW-0812">Transmembrane</keyword>
<proteinExistence type="predicted"/>
<reference evidence="3" key="1">
    <citation type="submission" date="2021-02" db="EMBL/GenBank/DDBJ databases">
        <title>Natronoglycomyces albus gen. nov., sp. nov, a haloalkaliphilic actinobacterium from a soda solonchak soil.</title>
        <authorList>
            <person name="Sorokin D.Y."/>
            <person name="Khijniak T.V."/>
            <person name="Zakharycheva A.P."/>
            <person name="Boueva O.V."/>
            <person name="Ariskina E.V."/>
            <person name="Hahnke R.L."/>
            <person name="Bunk B."/>
            <person name="Sproer C."/>
            <person name="Schumann P."/>
            <person name="Evtushenko L.I."/>
            <person name="Kublanov I.V."/>
        </authorList>
    </citation>
    <scope>NUCLEOTIDE SEQUENCE</scope>
    <source>
        <strain evidence="3">DSM 106290</strain>
    </source>
</reference>
<evidence type="ECO:0000313" key="4">
    <source>
        <dbReference type="Proteomes" id="UP000662939"/>
    </source>
</evidence>
<dbReference type="SMART" id="SM00014">
    <property type="entry name" value="acidPPc"/>
    <property type="match status" value="1"/>
</dbReference>
<keyword evidence="1" id="KW-0472">Membrane</keyword>
<dbReference type="InterPro" id="IPR036938">
    <property type="entry name" value="PAP2/HPO_sf"/>
</dbReference>
<dbReference type="KEGG" id="nav:JQS30_13545"/>
<accession>A0A895XIJ3</accession>
<feature type="transmembrane region" description="Helical" evidence="1">
    <location>
        <begin position="30"/>
        <end position="50"/>
    </location>
</feature>
<organism evidence="3 4">
    <name type="scientific">Natronoglycomyces albus</name>
    <dbReference type="NCBI Taxonomy" id="2811108"/>
    <lineage>
        <taxon>Bacteria</taxon>
        <taxon>Bacillati</taxon>
        <taxon>Actinomycetota</taxon>
        <taxon>Actinomycetes</taxon>
        <taxon>Glycomycetales</taxon>
        <taxon>Glycomycetaceae</taxon>
        <taxon>Natronoglycomyces</taxon>
    </lineage>
</organism>
<dbReference type="AlphaFoldDB" id="A0A895XIJ3"/>
<dbReference type="EMBL" id="CP070496">
    <property type="protein sequence ID" value="QSB04777.1"/>
    <property type="molecule type" value="Genomic_DNA"/>
</dbReference>
<dbReference type="Proteomes" id="UP000662939">
    <property type="component" value="Chromosome"/>
</dbReference>